<dbReference type="GO" id="GO:0006313">
    <property type="term" value="P:DNA transposition"/>
    <property type="evidence" value="ECO:0007669"/>
    <property type="project" value="InterPro"/>
</dbReference>
<dbReference type="Pfam" id="PF01527">
    <property type="entry name" value="HTH_Tnp_1"/>
    <property type="match status" value="1"/>
</dbReference>
<dbReference type="AlphaFoldDB" id="A0AAT9GC32"/>
<dbReference type="EMBL" id="AP029172">
    <property type="protein sequence ID" value="BFD47418.1"/>
    <property type="molecule type" value="Genomic_DNA"/>
</dbReference>
<organism evidence="1">
    <name type="scientific">Wolbachia endosymbiont of Sergentomyia squamirostris</name>
    <dbReference type="NCBI Taxonomy" id="3113640"/>
    <lineage>
        <taxon>Bacteria</taxon>
        <taxon>Pseudomonadati</taxon>
        <taxon>Pseudomonadota</taxon>
        <taxon>Alphaproteobacteria</taxon>
        <taxon>Rickettsiales</taxon>
        <taxon>Anaplasmataceae</taxon>
        <taxon>Wolbachieae</taxon>
        <taxon>Wolbachia</taxon>
    </lineage>
</organism>
<evidence type="ECO:0000313" key="1">
    <source>
        <dbReference type="EMBL" id="BFD47418.1"/>
    </source>
</evidence>
<dbReference type="InterPro" id="IPR009057">
    <property type="entry name" value="Homeodomain-like_sf"/>
</dbReference>
<name>A0AAT9GC32_9RICK</name>
<sequence>MTNRREYTAEFKLEAVKLVKETDQASTKIAKDLGIDGSMLSKKI</sequence>
<gene>
    <name evidence="1" type="ORF">DMENIID0003_04920</name>
    <name evidence="2" type="ORF">DMENIID0003_05570</name>
</gene>
<accession>A0AAT9GC32</accession>
<reference evidence="1" key="1">
    <citation type="submission" date="2024-01" db="EMBL/GenBank/DDBJ databases">
        <title>Sequencing the genomes of a sandfly, Sergentomyia squamirostris, and its two endosymbionts.</title>
        <authorList>
            <person name="Itokawa K."/>
            <person name="Sanjoba C."/>
        </authorList>
    </citation>
    <scope>NUCLEOTIDE SEQUENCE</scope>
    <source>
        <strain evidence="1">WSSQ</strain>
    </source>
</reference>
<dbReference type="GO" id="GO:0003677">
    <property type="term" value="F:DNA binding"/>
    <property type="evidence" value="ECO:0007669"/>
    <property type="project" value="InterPro"/>
</dbReference>
<dbReference type="GO" id="GO:0004803">
    <property type="term" value="F:transposase activity"/>
    <property type="evidence" value="ECO:0007669"/>
    <property type="project" value="InterPro"/>
</dbReference>
<dbReference type="EMBL" id="AP029172">
    <property type="protein sequence ID" value="BFD47483.1"/>
    <property type="molecule type" value="Genomic_DNA"/>
</dbReference>
<dbReference type="InterPro" id="IPR002514">
    <property type="entry name" value="Transposase_8"/>
</dbReference>
<evidence type="ECO:0008006" key="3">
    <source>
        <dbReference type="Google" id="ProtNLM"/>
    </source>
</evidence>
<protein>
    <recommendedName>
        <fullName evidence="3">Transposase</fullName>
    </recommendedName>
</protein>
<dbReference type="SUPFAM" id="SSF46689">
    <property type="entry name" value="Homeodomain-like"/>
    <property type="match status" value="1"/>
</dbReference>
<dbReference type="Gene3D" id="1.10.10.60">
    <property type="entry name" value="Homeodomain-like"/>
    <property type="match status" value="1"/>
</dbReference>
<evidence type="ECO:0000313" key="2">
    <source>
        <dbReference type="EMBL" id="BFD47483.1"/>
    </source>
</evidence>
<proteinExistence type="predicted"/>